<accession>A0A4E9EM57</accession>
<dbReference type="EMBL" id="CAAKMV010000196">
    <property type="protein sequence ID" value="VIO64175.1"/>
    <property type="molecule type" value="Genomic_DNA"/>
</dbReference>
<protein>
    <submittedName>
        <fullName evidence="2">Uncharacterized protein</fullName>
    </submittedName>
</protein>
<evidence type="ECO:0000313" key="1">
    <source>
        <dbReference type="EMBL" id="CAG1985325.1"/>
    </source>
</evidence>
<evidence type="ECO:0000313" key="2">
    <source>
        <dbReference type="EMBL" id="VIO64175.1"/>
    </source>
</evidence>
<reference evidence="2" key="1">
    <citation type="submission" date="2019-04" db="EMBL/GenBank/DDBJ databases">
        <authorList>
            <person name="Melise S."/>
            <person name="Noan J."/>
            <person name="Okalmin O."/>
        </authorList>
    </citation>
    <scope>NUCLEOTIDE SEQUENCE</scope>
    <source>
        <strain evidence="2">FN9</strain>
    </source>
</reference>
<name>A0A4E9EM57_GIBZA</name>
<sequence>MCPRMYLIFAVSQICKPHLVWWLPNALLLSSRYSRKESWRVFFVMYWPQGHGLSSMARSIMYGFGTAQVTTLSY</sequence>
<dbReference type="EMBL" id="CAJPIJ010000134">
    <property type="protein sequence ID" value="CAG1985325.1"/>
    <property type="molecule type" value="Genomic_DNA"/>
</dbReference>
<dbReference type="Proteomes" id="UP000746612">
    <property type="component" value="Unassembled WGS sequence"/>
</dbReference>
<proteinExistence type="predicted"/>
<reference evidence="1" key="2">
    <citation type="submission" date="2021-03" db="EMBL/GenBank/DDBJ databases">
        <authorList>
            <person name="Alouane T."/>
            <person name="Langin T."/>
            <person name="Bonhomme L."/>
        </authorList>
    </citation>
    <scope>NUCLEOTIDE SEQUENCE</scope>
    <source>
        <strain evidence="1">MDC_Fg202</strain>
    </source>
</reference>
<organism evidence="2">
    <name type="scientific">Gibberella zeae</name>
    <name type="common">Wheat head blight fungus</name>
    <name type="synonym">Fusarium graminearum</name>
    <dbReference type="NCBI Taxonomy" id="5518"/>
    <lineage>
        <taxon>Eukaryota</taxon>
        <taxon>Fungi</taxon>
        <taxon>Dikarya</taxon>
        <taxon>Ascomycota</taxon>
        <taxon>Pezizomycotina</taxon>
        <taxon>Sordariomycetes</taxon>
        <taxon>Hypocreomycetidae</taxon>
        <taxon>Hypocreales</taxon>
        <taxon>Nectriaceae</taxon>
        <taxon>Fusarium</taxon>
    </lineage>
</organism>
<dbReference type="AlphaFoldDB" id="A0A4E9EM57"/>
<gene>
    <name evidence="2" type="ORF">FUG_LOCUS562320</name>
    <name evidence="1" type="ORF">MDCFG202_LOCUS259951</name>
</gene>